<sequence length="894" mass="99979">MVKRTLSDGELFAQSKNRHESNHLKLKLDEIKTQEIQSNEIIRLEKHKWREFLRTNSRNSGRSSALMNHDSEVLDAESSRNRCDPQTVEKYQRQWVVTYHNHSHNKVYKEIEQAGASVQRSLKSPRATVSVSGSSSPNGEVPSLSKHVTAVMGVKRVRNNWESKRPKTSGADYRHVEITDLKQNNEKPNSIAPWLRKDDQSVKLAQGIPTSKRDSYVDQINPSSPQELNSDKLFQSVTSIQAITRSRNAWRCSICGKEKVLEGLGDKFAHTVLVYKGLNKILNNLQSKSTSALQEDPEAISEVPKEKKASSRCSCHSKKTSITEKPDKRLSQTTSTLTYPPTQDGSLKSPRISTSSLQSQQSRRSSKSKNSFSGTGSSSDISSRVNNETKIKKASLSSCNHDKRPLHASTMLVDYVAALTVDIPTNEVNDNQVDYRDNGVSNTDIEPDNTEPNIRSNRSHLHDKDESNADDSNSNGLRESKQDDKTNEAETNLTNNVLLPSGLATNLNDNKNLDLKCNNTASKTPQSNASETILTKDILSNCMKSESSTENYQGYSFSKANKTTRINLETEVGKPEDTITIDLKAGELFFQMAAETIKAKLTERRSMETLIVSADKGHPRVRKHETLKSPNVDGKTQDNSGGLNKGNNNGVTQKTEINAEKSKNYVIMLEKRDKRSKNNETIVASNHPEHIHMASSPNQTNSSTRDVQVDNLLDQSAYVARNSATVTPHKDNLVDHFPDATTQNHVGDNTGLELFNDNSPGSASPMEMILPSSARARSAREALRKQTVEFKGIILKNYIPPQLRYKTAASDKLKRPLSVQWHPTSGAVVTVHEKSDKARLIDLVFPKQARQRQLLQMIENNHRKLPSTATFIADADLRRRIDIFLQSVEPFCRR</sequence>
<feature type="compositionally biased region" description="Low complexity" evidence="1">
    <location>
        <begin position="639"/>
        <end position="650"/>
    </location>
</feature>
<dbReference type="Proteomes" id="UP000076420">
    <property type="component" value="Unassembled WGS sequence"/>
</dbReference>
<feature type="compositionally biased region" description="Polar residues" evidence="1">
    <location>
        <begin position="489"/>
        <end position="498"/>
    </location>
</feature>
<feature type="compositionally biased region" description="Polar residues" evidence="1">
    <location>
        <begin position="331"/>
        <end position="346"/>
    </location>
</feature>
<feature type="region of interest" description="Disordered" evidence="1">
    <location>
        <begin position="290"/>
        <end position="386"/>
    </location>
</feature>
<dbReference type="KEGG" id="bgt:106056456"/>
<evidence type="ECO:0000313" key="3">
    <source>
        <dbReference type="Proteomes" id="UP000076420"/>
    </source>
</evidence>
<feature type="region of interest" description="Disordered" evidence="1">
    <location>
        <begin position="429"/>
        <end position="502"/>
    </location>
</feature>
<dbReference type="RefSeq" id="XP_013068675.2">
    <property type="nucleotide sequence ID" value="XM_013213221.2"/>
</dbReference>
<dbReference type="VEuPathDB" id="VectorBase:BGLAX_044695"/>
<feature type="compositionally biased region" description="Low complexity" evidence="1">
    <location>
        <begin position="352"/>
        <end position="383"/>
    </location>
</feature>
<dbReference type="VEuPathDB" id="VectorBase:BGLB023171"/>
<evidence type="ECO:0000256" key="1">
    <source>
        <dbReference type="SAM" id="MobiDB-lite"/>
    </source>
</evidence>
<feature type="compositionally biased region" description="Polar residues" evidence="1">
    <location>
        <begin position="439"/>
        <end position="456"/>
    </location>
</feature>
<dbReference type="OrthoDB" id="6104743at2759"/>
<feature type="region of interest" description="Disordered" evidence="1">
    <location>
        <begin position="627"/>
        <end position="657"/>
    </location>
</feature>
<gene>
    <name evidence="2" type="primary">106056456</name>
</gene>
<dbReference type="STRING" id="6526.A0A2C9KT72"/>
<accession>A0A2C9KT72</accession>
<reference evidence="2" key="1">
    <citation type="submission" date="2020-05" db="UniProtKB">
        <authorList>
            <consortium name="EnsemblMetazoa"/>
        </authorList>
    </citation>
    <scope>IDENTIFICATION</scope>
    <source>
        <strain evidence="2">BB02</strain>
    </source>
</reference>
<dbReference type="AlphaFoldDB" id="A0A2C9KT72"/>
<feature type="compositionally biased region" description="Basic and acidic residues" evidence="1">
    <location>
        <begin position="478"/>
        <end position="488"/>
    </location>
</feature>
<dbReference type="EnsemblMetazoa" id="BGLB023171-RA">
    <property type="protein sequence ID" value="BGLB023171-PA"/>
    <property type="gene ID" value="BGLB023171"/>
</dbReference>
<proteinExistence type="predicted"/>
<feature type="compositionally biased region" description="Basic and acidic residues" evidence="1">
    <location>
        <begin position="321"/>
        <end position="330"/>
    </location>
</feature>
<name>A0A2C9KT72_BIOGL</name>
<protein>
    <submittedName>
        <fullName evidence="2">Uncharacterized protein</fullName>
    </submittedName>
</protein>
<evidence type="ECO:0000313" key="2">
    <source>
        <dbReference type="EnsemblMetazoa" id="BGLB023171-PA"/>
    </source>
</evidence>
<organism evidence="2 3">
    <name type="scientific">Biomphalaria glabrata</name>
    <name type="common">Bloodfluke planorb</name>
    <name type="synonym">Freshwater snail</name>
    <dbReference type="NCBI Taxonomy" id="6526"/>
    <lineage>
        <taxon>Eukaryota</taxon>
        <taxon>Metazoa</taxon>
        <taxon>Spiralia</taxon>
        <taxon>Lophotrochozoa</taxon>
        <taxon>Mollusca</taxon>
        <taxon>Gastropoda</taxon>
        <taxon>Heterobranchia</taxon>
        <taxon>Euthyneura</taxon>
        <taxon>Panpulmonata</taxon>
        <taxon>Hygrophila</taxon>
        <taxon>Lymnaeoidea</taxon>
        <taxon>Planorbidae</taxon>
        <taxon>Biomphalaria</taxon>
    </lineage>
</organism>